<evidence type="ECO:0000313" key="1">
    <source>
        <dbReference type="EMBL" id="MCY9696611.1"/>
    </source>
</evidence>
<evidence type="ECO:0000313" key="2">
    <source>
        <dbReference type="Proteomes" id="UP001527099"/>
    </source>
</evidence>
<dbReference type="Pfam" id="PF19585">
    <property type="entry name" value="DUF6092"/>
    <property type="match status" value="1"/>
</dbReference>
<dbReference type="EMBL" id="JAMDMX010000106">
    <property type="protein sequence ID" value="MCY9696611.1"/>
    <property type="molecule type" value="Genomic_DNA"/>
</dbReference>
<dbReference type="RefSeq" id="WP_029193258.1">
    <property type="nucleotide sequence ID" value="NZ_JAMDMW010000175.1"/>
</dbReference>
<organism evidence="1 2">
    <name type="scientific">Paenibacillus alginolyticus</name>
    <dbReference type="NCBI Taxonomy" id="59839"/>
    <lineage>
        <taxon>Bacteria</taxon>
        <taxon>Bacillati</taxon>
        <taxon>Bacillota</taxon>
        <taxon>Bacilli</taxon>
        <taxon>Bacillales</taxon>
        <taxon>Paenibacillaceae</taxon>
        <taxon>Paenibacillus</taxon>
    </lineage>
</organism>
<accession>A0ABT4GK92</accession>
<keyword evidence="2" id="KW-1185">Reference proteome</keyword>
<proteinExistence type="predicted"/>
<name>A0ABT4GK92_9BACL</name>
<gene>
    <name evidence="1" type="ORF">M5X19_27450</name>
</gene>
<dbReference type="Proteomes" id="UP001527099">
    <property type="component" value="Unassembled WGS sequence"/>
</dbReference>
<reference evidence="1 2" key="1">
    <citation type="submission" date="2022-05" db="EMBL/GenBank/DDBJ databases">
        <title>Genome Sequencing of Bee-Associated Microbes.</title>
        <authorList>
            <person name="Dunlap C."/>
        </authorList>
    </citation>
    <scope>NUCLEOTIDE SEQUENCE [LARGE SCALE GENOMIC DNA]</scope>
    <source>
        <strain evidence="1 2">NRRL B-14421</strain>
    </source>
</reference>
<protein>
    <submittedName>
        <fullName evidence="1">DUF6092 family protein</fullName>
    </submittedName>
</protein>
<dbReference type="InterPro" id="IPR046074">
    <property type="entry name" value="DUF6092"/>
</dbReference>
<comment type="caution">
    <text evidence="1">The sequence shown here is derived from an EMBL/GenBank/DDBJ whole genome shotgun (WGS) entry which is preliminary data.</text>
</comment>
<sequence>MTDMLKKLSEEEMHNRILDYVGYVLTSARAIYREPHSYSPMRMVDSLEKSLNLLRDAGIKDDSVEESMTVIRENRWRVTSDPEAFANALDEAILRLVRVTLQESGTTGE</sequence>